<reference evidence="2 3" key="1">
    <citation type="submission" date="2017-12" db="EMBL/GenBank/DDBJ databases">
        <title>Detection of the carbapenemase gene blaVIM-5 in members of the Pseudomonas putida group isolated from polluted Nigerian wetlands.</title>
        <authorList>
            <person name="Adelowo O."/>
            <person name="Vollmers J."/>
            <person name="Maeusezahl I."/>
            <person name="Kaster A.-K."/>
            <person name="Mueller J.A."/>
        </authorList>
    </citation>
    <scope>NUCLEOTIDE SEQUENCE [LARGE SCALE GENOMIC DNA]</scope>
    <source>
        <strain evidence="2 3">MR69</strain>
    </source>
</reference>
<name>A0ABX4TY44_PSEDL</name>
<sequence length="66" mass="7046">MLHRFGWQQNPCGGETIISRSGIMHSGFWPPRGQARSKSTTPSRGNGFSREESNAVPGTGCAGVRG</sequence>
<protein>
    <submittedName>
        <fullName evidence="2">Uncharacterized protein</fullName>
    </submittedName>
</protein>
<dbReference type="EMBL" id="PJCJ01000027">
    <property type="protein sequence ID" value="PLV08783.1"/>
    <property type="molecule type" value="Genomic_DNA"/>
</dbReference>
<feature type="region of interest" description="Disordered" evidence="1">
    <location>
        <begin position="23"/>
        <end position="66"/>
    </location>
</feature>
<feature type="compositionally biased region" description="Polar residues" evidence="1">
    <location>
        <begin position="36"/>
        <end position="46"/>
    </location>
</feature>
<accession>A0ABX4TY44</accession>
<organism evidence="2 3">
    <name type="scientific">Pseudomonas plecoglossicida</name>
    <dbReference type="NCBI Taxonomy" id="70775"/>
    <lineage>
        <taxon>Bacteria</taxon>
        <taxon>Pseudomonadati</taxon>
        <taxon>Pseudomonadota</taxon>
        <taxon>Gammaproteobacteria</taxon>
        <taxon>Pseudomonadales</taxon>
        <taxon>Pseudomonadaceae</taxon>
        <taxon>Pseudomonas</taxon>
    </lineage>
</organism>
<gene>
    <name evidence="2" type="ORF">CXG47_25585</name>
</gene>
<comment type="caution">
    <text evidence="2">The sequence shown here is derived from an EMBL/GenBank/DDBJ whole genome shotgun (WGS) entry which is preliminary data.</text>
</comment>
<evidence type="ECO:0000313" key="2">
    <source>
        <dbReference type="EMBL" id="PLV08783.1"/>
    </source>
</evidence>
<evidence type="ECO:0000313" key="3">
    <source>
        <dbReference type="Proteomes" id="UP000234744"/>
    </source>
</evidence>
<dbReference type="Proteomes" id="UP000234744">
    <property type="component" value="Unassembled WGS sequence"/>
</dbReference>
<keyword evidence="3" id="KW-1185">Reference proteome</keyword>
<evidence type="ECO:0000256" key="1">
    <source>
        <dbReference type="SAM" id="MobiDB-lite"/>
    </source>
</evidence>
<proteinExistence type="predicted"/>